<evidence type="ECO:0000313" key="2">
    <source>
        <dbReference type="Proteomes" id="UP001165064"/>
    </source>
</evidence>
<organism evidence="1 2">
    <name type="scientific">Ambrosiozyma monospora</name>
    <name type="common">Yeast</name>
    <name type="synonym">Endomycopsis monosporus</name>
    <dbReference type="NCBI Taxonomy" id="43982"/>
    <lineage>
        <taxon>Eukaryota</taxon>
        <taxon>Fungi</taxon>
        <taxon>Dikarya</taxon>
        <taxon>Ascomycota</taxon>
        <taxon>Saccharomycotina</taxon>
        <taxon>Pichiomycetes</taxon>
        <taxon>Pichiales</taxon>
        <taxon>Pichiaceae</taxon>
        <taxon>Ambrosiozyma</taxon>
    </lineage>
</organism>
<gene>
    <name evidence="1" type="ORF">Amon02_001281200</name>
</gene>
<proteinExistence type="predicted"/>
<keyword evidence="2" id="KW-1185">Reference proteome</keyword>
<evidence type="ECO:0000313" key="1">
    <source>
        <dbReference type="EMBL" id="GMF07238.1"/>
    </source>
</evidence>
<dbReference type="EMBL" id="BSXS01016059">
    <property type="protein sequence ID" value="GMF07238.1"/>
    <property type="molecule type" value="Genomic_DNA"/>
</dbReference>
<sequence>MPTGRLRLPPILIQYSNGNTQNLIIEVGQPLRNRPAQIPAIRINLNGDRTATYRGQVRGQNQQPQATETAPVPAATPAPASNGGDTTSTTTNTTTNTGTNDTNAGQGQRQGVRGIDYPAFDTTMAGVFNPDDTIGAADSDLLNSLIMPIQRALEAHEARRRQQQQAMTTADQTPSTSTNANTNANTTTSSDANGTTPTAAANGSGNQNQTRPAQVDHRNIILTVNYMFGDDANGNNVPGAPNLTGSLVLHVPSIHESNDANVQVLIRLATTIALRTVSVYLQQSKGVSDEDFAKLEIKHIDDLLEADRQCAICYDNYESYSEEAVVESDEYSTNVNGKRKRDEIVEDGTEGPSVKVGKTGENDTPSCHVATSLVVPVYENG</sequence>
<accession>A0ACB5UC73</accession>
<reference evidence="1" key="1">
    <citation type="submission" date="2023-04" db="EMBL/GenBank/DDBJ databases">
        <title>Ambrosiozyma monospora NBRC 10751.</title>
        <authorList>
            <person name="Ichikawa N."/>
            <person name="Sato H."/>
            <person name="Tonouchi N."/>
        </authorList>
    </citation>
    <scope>NUCLEOTIDE SEQUENCE</scope>
    <source>
        <strain evidence="1">NBRC 10751</strain>
    </source>
</reference>
<dbReference type="Proteomes" id="UP001165064">
    <property type="component" value="Unassembled WGS sequence"/>
</dbReference>
<comment type="caution">
    <text evidence="1">The sequence shown here is derived from an EMBL/GenBank/DDBJ whole genome shotgun (WGS) entry which is preliminary data.</text>
</comment>
<protein>
    <submittedName>
        <fullName evidence="1">Unnamed protein product</fullName>
    </submittedName>
</protein>
<name>A0ACB5UC73_AMBMO</name>